<name>A0ABR9ZYS8_9FIRM</name>
<evidence type="ECO:0000313" key="3">
    <source>
        <dbReference type="EMBL" id="MBF4695618.1"/>
    </source>
</evidence>
<proteinExistence type="predicted"/>
<feature type="transmembrane region" description="Helical" evidence="2">
    <location>
        <begin position="12"/>
        <end position="29"/>
    </location>
</feature>
<comment type="caution">
    <text evidence="3">The sequence shown here is derived from an EMBL/GenBank/DDBJ whole genome shotgun (WGS) entry which is preliminary data.</text>
</comment>
<keyword evidence="1" id="KW-0175">Coiled coil</keyword>
<dbReference type="EMBL" id="JADKNH010000018">
    <property type="protein sequence ID" value="MBF4695618.1"/>
    <property type="molecule type" value="Genomic_DNA"/>
</dbReference>
<organism evidence="3 4">
    <name type="scientific">Fusibacter ferrireducens</name>
    <dbReference type="NCBI Taxonomy" id="2785058"/>
    <lineage>
        <taxon>Bacteria</taxon>
        <taxon>Bacillati</taxon>
        <taxon>Bacillota</taxon>
        <taxon>Clostridia</taxon>
        <taxon>Eubacteriales</taxon>
        <taxon>Eubacteriales Family XII. Incertae Sedis</taxon>
        <taxon>Fusibacter</taxon>
    </lineage>
</organism>
<gene>
    <name evidence="3" type="ORF">ISU02_21195</name>
</gene>
<evidence type="ECO:0000313" key="4">
    <source>
        <dbReference type="Proteomes" id="UP000614200"/>
    </source>
</evidence>
<dbReference type="Proteomes" id="UP000614200">
    <property type="component" value="Unassembled WGS sequence"/>
</dbReference>
<feature type="coiled-coil region" evidence="1">
    <location>
        <begin position="34"/>
        <end position="68"/>
    </location>
</feature>
<dbReference type="RefSeq" id="WP_194703858.1">
    <property type="nucleotide sequence ID" value="NZ_JADKNH010000018.1"/>
</dbReference>
<evidence type="ECO:0000256" key="1">
    <source>
        <dbReference type="SAM" id="Coils"/>
    </source>
</evidence>
<keyword evidence="2" id="KW-1133">Transmembrane helix</keyword>
<keyword evidence="2" id="KW-0812">Transmembrane</keyword>
<sequence>MAKKFFKRNSLLIIILIIFVVYFVYSMYITDIKLKEYQATQSELNQEISALEDDIERLKDDLEYAQTTEAIEKIAREKLKMVKPNEIIYMIKGLDDTDE</sequence>
<dbReference type="InterPro" id="IPR007060">
    <property type="entry name" value="FtsL/DivIC"/>
</dbReference>
<dbReference type="Pfam" id="PF04977">
    <property type="entry name" value="DivIC"/>
    <property type="match status" value="1"/>
</dbReference>
<keyword evidence="4" id="KW-1185">Reference proteome</keyword>
<accession>A0ABR9ZYS8</accession>
<keyword evidence="2" id="KW-0472">Membrane</keyword>
<reference evidence="3 4" key="1">
    <citation type="submission" date="2020-11" db="EMBL/GenBank/DDBJ databases">
        <title>Fusibacter basophilias sp. nov.</title>
        <authorList>
            <person name="Qiu D."/>
        </authorList>
    </citation>
    <scope>NUCLEOTIDE SEQUENCE [LARGE SCALE GENOMIC DNA]</scope>
    <source>
        <strain evidence="3 4">Q10-2</strain>
    </source>
</reference>
<protein>
    <submittedName>
        <fullName evidence="3">Septum formation initiator family protein</fullName>
    </submittedName>
</protein>
<evidence type="ECO:0000256" key="2">
    <source>
        <dbReference type="SAM" id="Phobius"/>
    </source>
</evidence>